<evidence type="ECO:0000256" key="5">
    <source>
        <dbReference type="ARBA" id="ARBA00022989"/>
    </source>
</evidence>
<dbReference type="RefSeq" id="WP_055727772.1">
    <property type="nucleotide sequence ID" value="NZ_FUYX01000008.1"/>
</dbReference>
<evidence type="ECO:0000256" key="6">
    <source>
        <dbReference type="ARBA" id="ARBA00023136"/>
    </source>
</evidence>
<keyword evidence="6 7" id="KW-0472">Membrane</keyword>
<dbReference type="AlphaFoldDB" id="A0A0Q3I7D5"/>
<dbReference type="PANTHER" id="PTHR33567">
    <property type="entry name" value="CHROMATE ION TRANSPORTER (EUROFUNG)"/>
    <property type="match status" value="1"/>
</dbReference>
<feature type="transmembrane region" description="Helical" evidence="7">
    <location>
        <begin position="306"/>
        <end position="325"/>
    </location>
</feature>
<dbReference type="Pfam" id="PF02417">
    <property type="entry name" value="Chromate_transp"/>
    <property type="match status" value="2"/>
</dbReference>
<feature type="transmembrane region" description="Helical" evidence="7">
    <location>
        <begin position="155"/>
        <end position="186"/>
    </location>
</feature>
<comment type="similarity">
    <text evidence="2">Belongs to the chromate ion transporter (CHR) (TC 2.A.51) family.</text>
</comment>
<evidence type="ECO:0000313" key="11">
    <source>
        <dbReference type="Proteomes" id="UP000190130"/>
    </source>
</evidence>
<dbReference type="PANTHER" id="PTHR33567:SF3">
    <property type="entry name" value="CHROMATE ION TRANSPORTER (EUROFUNG)"/>
    <property type="match status" value="1"/>
</dbReference>
<dbReference type="EMBL" id="LMAR01000032">
    <property type="protein sequence ID" value="KQK30944.1"/>
    <property type="molecule type" value="Genomic_DNA"/>
</dbReference>
<dbReference type="EMBL" id="FUYX01000008">
    <property type="protein sequence ID" value="SKB94603.1"/>
    <property type="molecule type" value="Genomic_DNA"/>
</dbReference>
<dbReference type="InterPro" id="IPR014047">
    <property type="entry name" value="Chr_Tranpt_l_chain"/>
</dbReference>
<accession>A0A0Q3I7D5</accession>
<organism evidence="8 10">
    <name type="scientific">Bosea thiooxidans</name>
    <dbReference type="NCBI Taxonomy" id="53254"/>
    <lineage>
        <taxon>Bacteria</taxon>
        <taxon>Pseudomonadati</taxon>
        <taxon>Pseudomonadota</taxon>
        <taxon>Alphaproteobacteria</taxon>
        <taxon>Hyphomicrobiales</taxon>
        <taxon>Boseaceae</taxon>
        <taxon>Bosea</taxon>
    </lineage>
</organism>
<dbReference type="Proteomes" id="UP000190130">
    <property type="component" value="Unassembled WGS sequence"/>
</dbReference>
<feature type="transmembrane region" description="Helical" evidence="7">
    <location>
        <begin position="381"/>
        <end position="403"/>
    </location>
</feature>
<proteinExistence type="inferred from homology"/>
<sequence length="466" mass="49544">MTSTTDHDAAVSASRVPSFAEAFRVWARIGCLSFGGPAGQIALMHKELVEERRWIGEQRFLHALNYCMLLPGPEAQQLAVYIGWLMHRTLGGLVAGLLFVVPGALVMLGLSLLYVLYRHIPLIDAVFFGVKAAVLAVVVEAGLRISRRALRNRAMVMIAIVAFIGIFVMKIPFPIIILAAGIVGWLGHRIAPATFSGNGHAGKQGQPAFKGTIDLMFERGELAHAEPSAAKALRVCAVWLPLWLGPVALLWLLAGPHSVWTQVSGFFSAMAIVTFGGAYAVLAYVAQAAVETFGWLAPGEMLDGLGLAETTPGPLILVLQFVGFLASYRAAGGLDPLLAGALGALLTLWVTFAPCFFWIFLGAPYVEALRGSKALSAALTAITAAVVGVIMNLALWFGLHVVFREVRPIAFLGLTPDLPVLSSLDWRAALLSAAAMLAMLRFRMGMVPTLAASALAGVAIIRLTGG</sequence>
<dbReference type="Proteomes" id="UP000051562">
    <property type="component" value="Unassembled WGS sequence"/>
</dbReference>
<evidence type="ECO:0000313" key="9">
    <source>
        <dbReference type="EMBL" id="SKB94603.1"/>
    </source>
</evidence>
<evidence type="ECO:0000256" key="7">
    <source>
        <dbReference type="SAM" id="Phobius"/>
    </source>
</evidence>
<keyword evidence="10" id="KW-1185">Reference proteome</keyword>
<reference evidence="9 11" key="2">
    <citation type="submission" date="2017-02" db="EMBL/GenBank/DDBJ databases">
        <authorList>
            <person name="Peterson S.W."/>
        </authorList>
    </citation>
    <scope>NUCLEOTIDE SEQUENCE [LARGE SCALE GENOMIC DNA]</scope>
    <source>
        <strain evidence="9 11">DSM 9653</strain>
    </source>
</reference>
<feature type="transmembrane region" description="Helical" evidence="7">
    <location>
        <begin position="122"/>
        <end position="143"/>
    </location>
</feature>
<keyword evidence="5 7" id="KW-1133">Transmembrane helix</keyword>
<name>A0A0Q3I7D5_9HYPH</name>
<dbReference type="GO" id="GO:0005886">
    <property type="term" value="C:plasma membrane"/>
    <property type="evidence" value="ECO:0007669"/>
    <property type="project" value="UniProtKB-SubCell"/>
</dbReference>
<dbReference type="InterPro" id="IPR003370">
    <property type="entry name" value="Chromate_transpt"/>
</dbReference>
<dbReference type="GO" id="GO:0015109">
    <property type="term" value="F:chromate transmembrane transporter activity"/>
    <property type="evidence" value="ECO:0007669"/>
    <property type="project" value="InterPro"/>
</dbReference>
<reference evidence="8 10" key="1">
    <citation type="submission" date="2015-10" db="EMBL/GenBank/DDBJ databases">
        <title>Draft genome of Bosea thiooxidans.</title>
        <authorList>
            <person name="Wang X."/>
        </authorList>
    </citation>
    <scope>NUCLEOTIDE SEQUENCE [LARGE SCALE GENOMIC DNA]</scope>
    <source>
        <strain evidence="8 10">CGMCC 9174</strain>
    </source>
</reference>
<dbReference type="PIRSF" id="PIRSF004810">
    <property type="entry name" value="ChrA"/>
    <property type="match status" value="1"/>
</dbReference>
<gene>
    <name evidence="8" type="ORF">ARD30_11740</name>
    <name evidence="9" type="ORF">SAMN05660750_03191</name>
</gene>
<evidence type="ECO:0000256" key="1">
    <source>
        <dbReference type="ARBA" id="ARBA00004651"/>
    </source>
</evidence>
<feature type="transmembrane region" description="Helical" evidence="7">
    <location>
        <begin position="337"/>
        <end position="361"/>
    </location>
</feature>
<evidence type="ECO:0000313" key="8">
    <source>
        <dbReference type="EMBL" id="KQK30944.1"/>
    </source>
</evidence>
<feature type="transmembrane region" description="Helical" evidence="7">
    <location>
        <begin position="232"/>
        <end position="254"/>
    </location>
</feature>
<evidence type="ECO:0000313" key="10">
    <source>
        <dbReference type="Proteomes" id="UP000051562"/>
    </source>
</evidence>
<comment type="subcellular location">
    <subcellularLocation>
        <location evidence="1">Cell membrane</location>
        <topology evidence="1">Multi-pass membrane protein</topology>
    </subcellularLocation>
</comment>
<feature type="transmembrane region" description="Helical" evidence="7">
    <location>
        <begin position="93"/>
        <end position="116"/>
    </location>
</feature>
<evidence type="ECO:0000256" key="3">
    <source>
        <dbReference type="ARBA" id="ARBA00022475"/>
    </source>
</evidence>
<dbReference type="OrthoDB" id="8969999at2"/>
<evidence type="ECO:0000256" key="2">
    <source>
        <dbReference type="ARBA" id="ARBA00005262"/>
    </source>
</evidence>
<keyword evidence="3" id="KW-1003">Cell membrane</keyword>
<evidence type="ECO:0000256" key="4">
    <source>
        <dbReference type="ARBA" id="ARBA00022692"/>
    </source>
</evidence>
<feature type="transmembrane region" description="Helical" evidence="7">
    <location>
        <begin position="446"/>
        <end position="465"/>
    </location>
</feature>
<dbReference type="NCBIfam" id="TIGR00937">
    <property type="entry name" value="2A51"/>
    <property type="match status" value="1"/>
</dbReference>
<dbReference type="STRING" id="53254.SAMN05660750_03191"/>
<keyword evidence="4 7" id="KW-0812">Transmembrane</keyword>
<protein>
    <submittedName>
        <fullName evidence="8">Chromate transporter</fullName>
    </submittedName>
</protein>
<feature type="transmembrane region" description="Helical" evidence="7">
    <location>
        <begin position="266"/>
        <end position="286"/>
    </location>
</feature>